<dbReference type="GO" id="GO:0004527">
    <property type="term" value="F:exonuclease activity"/>
    <property type="evidence" value="ECO:0007669"/>
    <property type="project" value="UniProtKB-KW"/>
</dbReference>
<gene>
    <name evidence="2" type="ORF">ORM20_00123</name>
</gene>
<dbReference type="Pfam" id="PF16473">
    <property type="entry name" value="Rv2179c-like"/>
    <property type="match status" value="1"/>
</dbReference>
<dbReference type="EMBL" id="OX359470">
    <property type="protein sequence ID" value="CAI3971172.1"/>
    <property type="molecule type" value="Genomic_DNA"/>
</dbReference>
<dbReference type="InterPro" id="IPR012337">
    <property type="entry name" value="RNaseH-like_sf"/>
</dbReference>
<dbReference type="SUPFAM" id="SSF53098">
    <property type="entry name" value="Ribonuclease H-like"/>
    <property type="match status" value="1"/>
</dbReference>
<dbReference type="InterPro" id="IPR033390">
    <property type="entry name" value="Rv2179c-like"/>
</dbReference>
<keyword evidence="2" id="KW-0269">Exonuclease</keyword>
<name>A0A9N6WZG6_9VIRU</name>
<organism evidence="2">
    <name type="scientific">Ochrobactrum phage ORM_20</name>
    <dbReference type="NCBI Taxonomy" id="2985243"/>
    <lineage>
        <taxon>Viruses</taxon>
    </lineage>
</organism>
<protein>
    <submittedName>
        <fullName evidence="2">Exonuclease</fullName>
    </submittedName>
</protein>
<keyword evidence="2" id="KW-0540">Nuclease</keyword>
<proteinExistence type="predicted"/>
<feature type="domain" description="3'-5' exoribonuclease Rv2179c-like" evidence="1">
    <location>
        <begin position="17"/>
        <end position="192"/>
    </location>
</feature>
<keyword evidence="2" id="KW-0378">Hydrolase</keyword>
<dbReference type="GO" id="GO:0003676">
    <property type="term" value="F:nucleic acid binding"/>
    <property type="evidence" value="ECO:0007669"/>
    <property type="project" value="InterPro"/>
</dbReference>
<accession>A0A9N6WZG6</accession>
<dbReference type="Gene3D" id="3.30.420.10">
    <property type="entry name" value="Ribonuclease H-like superfamily/Ribonuclease H"/>
    <property type="match status" value="1"/>
</dbReference>
<evidence type="ECO:0000259" key="1">
    <source>
        <dbReference type="Pfam" id="PF16473"/>
    </source>
</evidence>
<reference evidence="2" key="1">
    <citation type="submission" date="2022-10" db="EMBL/GenBank/DDBJ databases">
        <authorList>
            <person name="Meaden S."/>
        </authorList>
    </citation>
    <scope>NUCLEOTIDE SEQUENCE</scope>
</reference>
<dbReference type="InterPro" id="IPR036397">
    <property type="entry name" value="RNaseH_sf"/>
</dbReference>
<evidence type="ECO:0000313" key="2">
    <source>
        <dbReference type="EMBL" id="CAI3971172.1"/>
    </source>
</evidence>
<sequence length="233" mass="27107">MKTIYDSDQDTILCLGLDIETMDVRKTAKVISIGAVLYELPLKYDPKWEYREENSFYVNIDPTSYPASFTTGKDTMEWWFTQPEAFSQLAPDRKSAKEAFDAFYHFYYNGDIEGRSPKLVVAKPSHFDVSIVEHAFDAVNDSTHRTWVPWRHWEVFCLRSLFTQLGFDQKKIPFEGTVHNALDDARWQARTHTAAHLEFLQMKKHSDDVNDAMNAIPEEKIEEPEFPLKGIPF</sequence>